<proteinExistence type="predicted"/>
<protein>
    <submittedName>
        <fullName evidence="3">(P)ppGpp synthetase</fullName>
    </submittedName>
</protein>
<dbReference type="SUPFAM" id="SSF81301">
    <property type="entry name" value="Nucleotidyltransferase"/>
    <property type="match status" value="1"/>
</dbReference>
<comment type="caution">
    <text evidence="3">The sequence shown here is derived from an EMBL/GenBank/DDBJ whole genome shotgun (WGS) entry which is preliminary data.</text>
</comment>
<reference evidence="3" key="1">
    <citation type="submission" date="2020-08" db="EMBL/GenBank/DDBJ databases">
        <title>Genome public.</title>
        <authorList>
            <person name="Liu C."/>
            <person name="Sun Q."/>
        </authorList>
    </citation>
    <scope>NUCLEOTIDE SEQUENCE</scope>
    <source>
        <strain evidence="3">BX21</strain>
    </source>
</reference>
<dbReference type="CDD" id="cd05399">
    <property type="entry name" value="NT_Rel-Spo_like"/>
    <property type="match status" value="1"/>
</dbReference>
<evidence type="ECO:0000256" key="1">
    <source>
        <dbReference type="ARBA" id="ARBA00004976"/>
    </source>
</evidence>
<dbReference type="Pfam" id="PF04607">
    <property type="entry name" value="RelA_SpoT"/>
    <property type="match status" value="1"/>
</dbReference>
<dbReference type="PANTHER" id="PTHR41773">
    <property type="entry name" value="GTP PYROPHOSPHATASE-RELATED"/>
    <property type="match status" value="1"/>
</dbReference>
<evidence type="ECO:0000313" key="3">
    <source>
        <dbReference type="EMBL" id="MBC8588714.1"/>
    </source>
</evidence>
<dbReference type="EMBL" id="JACRTG010000026">
    <property type="protein sequence ID" value="MBC8588714.1"/>
    <property type="molecule type" value="Genomic_DNA"/>
</dbReference>
<dbReference type="PANTHER" id="PTHR41773:SF1">
    <property type="entry name" value="RELA_SPOT DOMAIN-CONTAINING PROTEIN"/>
    <property type="match status" value="1"/>
</dbReference>
<accession>A0A926EYP4</accession>
<dbReference type="Proteomes" id="UP000601171">
    <property type="component" value="Unassembled WGS sequence"/>
</dbReference>
<dbReference type="SMART" id="SM00954">
    <property type="entry name" value="RelA_SpoT"/>
    <property type="match status" value="1"/>
</dbReference>
<dbReference type="AlphaFoldDB" id="A0A926EYP4"/>
<comment type="pathway">
    <text evidence="1">Purine metabolism; ppGpp biosynthesis; ppGpp from GTP: step 1/2.</text>
</comment>
<keyword evidence="4" id="KW-1185">Reference proteome</keyword>
<sequence>MKLELFEFVDKTLELIEDNSDVLNRVASELEKFFNDSFFIKDHFLNVNYRIKSPESLKEKILRHNFYLKYKTPEHLIENLSDLIGFRIECRFIEDEKKIYKDIVNLFNIKEDGGYFSNPLNSSILLKLDEKQPQKQKNGFEIYKIDGKYNKDGLTVNFELQIKSLVNVFWGDIDHRVLYKNFNYMLTEDFFRDIMSSIKDNLTMIDRQLMVVYNHLNSMDSSNSKAKKAQLQALLSKIIHDTYLVKVKQEIGFVVNFKKSTDVIVNYLFMQGGKEESENYSINFIRILNRLNEIGKNEINFNEYIEFERDIFFNDEFTRKIGNKILEVINKDFRWNLFFKIIFEIEEGNKAEIFEDFIIFLRYRFFEESKSCLEDKDFEEDIKYEIINTVIDNVICKFAKDINIDFINDCNINNLFYDIRKFFKGINNYDDWLESKDILEQIIMEHC</sequence>
<dbReference type="InterPro" id="IPR007685">
    <property type="entry name" value="RelA_SpoT"/>
</dbReference>
<dbReference type="Gene3D" id="3.30.460.10">
    <property type="entry name" value="Beta Polymerase, domain 2"/>
    <property type="match status" value="1"/>
</dbReference>
<evidence type="ECO:0000259" key="2">
    <source>
        <dbReference type="SMART" id="SM00954"/>
    </source>
</evidence>
<dbReference type="GO" id="GO:0015969">
    <property type="term" value="P:guanosine tetraphosphate metabolic process"/>
    <property type="evidence" value="ECO:0007669"/>
    <property type="project" value="InterPro"/>
</dbReference>
<dbReference type="RefSeq" id="WP_262430169.1">
    <property type="nucleotide sequence ID" value="NZ_JACRTG010000026.1"/>
</dbReference>
<gene>
    <name evidence="3" type="ORF">H8707_10850</name>
</gene>
<organism evidence="3 4">
    <name type="scientific">Paratissierella segnis</name>
    <dbReference type="NCBI Taxonomy" id="2763679"/>
    <lineage>
        <taxon>Bacteria</taxon>
        <taxon>Bacillati</taxon>
        <taxon>Bacillota</taxon>
        <taxon>Tissierellia</taxon>
        <taxon>Tissierellales</taxon>
        <taxon>Tissierellaceae</taxon>
        <taxon>Paratissierella</taxon>
    </lineage>
</organism>
<evidence type="ECO:0000313" key="4">
    <source>
        <dbReference type="Proteomes" id="UP000601171"/>
    </source>
</evidence>
<feature type="domain" description="RelA/SpoT" evidence="2">
    <location>
        <begin position="49"/>
        <end position="185"/>
    </location>
</feature>
<dbReference type="InterPro" id="IPR043519">
    <property type="entry name" value="NT_sf"/>
</dbReference>
<name>A0A926EYP4_9FIRM</name>